<evidence type="ECO:0000313" key="9">
    <source>
        <dbReference type="EMBL" id="CAA7601882.1"/>
    </source>
</evidence>
<dbReference type="InterPro" id="IPR051464">
    <property type="entry name" value="Peptidase_M42_aminopept"/>
</dbReference>
<dbReference type="GO" id="GO:0006508">
    <property type="term" value="P:proteolysis"/>
    <property type="evidence" value="ECO:0007669"/>
    <property type="project" value="UniProtKB-KW"/>
</dbReference>
<feature type="active site" description="Proton acceptor" evidence="7">
    <location>
        <position position="198"/>
    </location>
</feature>
<evidence type="ECO:0000256" key="5">
    <source>
        <dbReference type="ARBA" id="ARBA00022801"/>
    </source>
</evidence>
<evidence type="ECO:0000256" key="3">
    <source>
        <dbReference type="ARBA" id="ARBA00022670"/>
    </source>
</evidence>
<dbReference type="EMBL" id="CDGJ01000078">
    <property type="protein sequence ID" value="CEJ08274.1"/>
    <property type="molecule type" value="Genomic_DNA"/>
</dbReference>
<dbReference type="Proteomes" id="UP001071230">
    <property type="component" value="Unassembled WGS sequence"/>
</dbReference>
<sequence length="338" mass="36803">MLLKALSELNGASGEEKPVRDYLRQVLEPFADKVVVDTLGNLIVRKKGRVPGPLVMLAAHMDEVALMITGITPEGLLKFQPVGGMDPRILPAKTVKIGPEQLAGVIGLKAIHLTKVLERQKAPDFDKLCIDIGAKSKEQAESVVRLGDYAYFDTEFEMLGEGYFKGKALDDRIGCAVLAEVLQRDYDLPLAGVFTVQEEVGLRGAKVAAFRLEPDFAIVVEGTVSADMPEVKDKDWVTQLGRGPACSLMDKATLYAPRLVRKTEEIARRRGIPLQFRRGSSGGNDAGVIHLSQKGVPTLALSVPCRYIHSWASIAAEADFKATVELVDALLREGVKEI</sequence>
<dbReference type="SUPFAM" id="SSF53187">
    <property type="entry name" value="Zn-dependent exopeptidases"/>
    <property type="match status" value="1"/>
</dbReference>
<dbReference type="RefSeq" id="WP_240985347.1">
    <property type="nucleotide sequence ID" value="NZ_CDGJ01000078.1"/>
</dbReference>
<dbReference type="KEGG" id="aacx:DEACI_2552"/>
<feature type="binding site" evidence="8">
    <location>
        <position position="221"/>
    </location>
    <ligand>
        <name>Zn(2+)</name>
        <dbReference type="ChEBI" id="CHEBI:29105"/>
        <label>1</label>
    </ligand>
</feature>
<proteinExistence type="inferred from homology"/>
<dbReference type="InterPro" id="IPR023367">
    <property type="entry name" value="Peptidase_M42_dom2"/>
</dbReference>
<dbReference type="PIRSF" id="PIRSF001123">
    <property type="entry name" value="PepA_GA"/>
    <property type="match status" value="1"/>
</dbReference>
<dbReference type="InterPro" id="IPR008007">
    <property type="entry name" value="Peptidase_M42"/>
</dbReference>
<feature type="binding site" evidence="8">
    <location>
        <position position="170"/>
    </location>
    <ligand>
        <name>Zn(2+)</name>
        <dbReference type="ChEBI" id="CHEBI:29105"/>
        <label>1</label>
    </ligand>
</feature>
<keyword evidence="5" id="KW-0378">Hydrolase</keyword>
<keyword evidence="4 8" id="KW-0479">Metal-binding</keyword>
<dbReference type="SUPFAM" id="SSF101821">
    <property type="entry name" value="Aminopeptidase/glucanase lid domain"/>
    <property type="match status" value="1"/>
</dbReference>
<dbReference type="GO" id="GO:0046872">
    <property type="term" value="F:metal ion binding"/>
    <property type="evidence" value="ECO:0007669"/>
    <property type="project" value="UniProtKB-UniRule"/>
</dbReference>
<evidence type="ECO:0000256" key="4">
    <source>
        <dbReference type="ARBA" id="ARBA00022723"/>
    </source>
</evidence>
<accession>A0A8S0WGH0</accession>
<evidence type="ECO:0000256" key="6">
    <source>
        <dbReference type="PIRNR" id="PIRNR001123"/>
    </source>
</evidence>
<dbReference type="Pfam" id="PF05343">
    <property type="entry name" value="Peptidase_M42"/>
    <property type="match status" value="1"/>
</dbReference>
<reference evidence="10" key="1">
    <citation type="submission" date="2014-11" db="EMBL/GenBank/DDBJ databases">
        <authorList>
            <person name="Hornung B.V."/>
        </authorList>
    </citation>
    <scope>NUCLEOTIDE SEQUENCE</scope>
    <source>
        <strain evidence="10">INE</strain>
    </source>
</reference>
<organism evidence="9">
    <name type="scientific">Acididesulfobacillus acetoxydans</name>
    <dbReference type="NCBI Taxonomy" id="1561005"/>
    <lineage>
        <taxon>Bacteria</taxon>
        <taxon>Bacillati</taxon>
        <taxon>Bacillota</taxon>
        <taxon>Clostridia</taxon>
        <taxon>Eubacteriales</taxon>
        <taxon>Peptococcaceae</taxon>
        <taxon>Acididesulfobacillus</taxon>
    </lineage>
</organism>
<keyword evidence="2 10" id="KW-0031">Aminopeptidase</keyword>
<feature type="binding site" evidence="8">
    <location>
        <position position="199"/>
    </location>
    <ligand>
        <name>Zn(2+)</name>
        <dbReference type="ChEBI" id="CHEBI:29105"/>
        <label>2</label>
    </ligand>
</feature>
<dbReference type="Proteomes" id="UP000836597">
    <property type="component" value="Chromosome"/>
</dbReference>
<dbReference type="GO" id="GO:0004177">
    <property type="term" value="F:aminopeptidase activity"/>
    <property type="evidence" value="ECO:0007669"/>
    <property type="project" value="UniProtKB-UniRule"/>
</dbReference>
<comment type="cofactor">
    <cofactor evidence="8">
        <name>a divalent metal cation</name>
        <dbReference type="ChEBI" id="CHEBI:60240"/>
    </cofactor>
    <text evidence="8">Binds 2 divalent metal cations per subunit.</text>
</comment>
<dbReference type="Gene3D" id="3.40.630.10">
    <property type="entry name" value="Zn peptidases"/>
    <property type="match status" value="1"/>
</dbReference>
<evidence type="ECO:0000256" key="1">
    <source>
        <dbReference type="ARBA" id="ARBA00006272"/>
    </source>
</evidence>
<feature type="binding site" evidence="8">
    <location>
        <position position="170"/>
    </location>
    <ligand>
        <name>Zn(2+)</name>
        <dbReference type="ChEBI" id="CHEBI:29105"/>
        <label>2</label>
    </ligand>
</feature>
<reference evidence="9" key="2">
    <citation type="submission" date="2020-01" db="EMBL/GenBank/DDBJ databases">
        <authorList>
            <person name="Hornung B."/>
        </authorList>
    </citation>
    <scope>NUCLEOTIDE SEQUENCE</scope>
    <source>
        <strain evidence="9">PacBioINE</strain>
    </source>
</reference>
<comment type="similarity">
    <text evidence="1 6">Belongs to the peptidase M42 family.</text>
</comment>
<feature type="binding site" evidence="8">
    <location>
        <position position="309"/>
    </location>
    <ligand>
        <name>Zn(2+)</name>
        <dbReference type="ChEBI" id="CHEBI:29105"/>
        <label>2</label>
    </ligand>
</feature>
<keyword evidence="11" id="KW-1185">Reference proteome</keyword>
<keyword evidence="3" id="KW-0645">Protease</keyword>
<dbReference type="PANTHER" id="PTHR32481">
    <property type="entry name" value="AMINOPEPTIDASE"/>
    <property type="match status" value="1"/>
</dbReference>
<dbReference type="EMBL" id="LR746496">
    <property type="protein sequence ID" value="CAA7601882.1"/>
    <property type="molecule type" value="Genomic_DNA"/>
</dbReference>
<evidence type="ECO:0000313" key="11">
    <source>
        <dbReference type="Proteomes" id="UP001071230"/>
    </source>
</evidence>
<dbReference type="CDD" id="cd05656">
    <property type="entry name" value="M42_Frv"/>
    <property type="match status" value="1"/>
</dbReference>
<feature type="binding site" evidence="8">
    <location>
        <position position="60"/>
    </location>
    <ligand>
        <name>Zn(2+)</name>
        <dbReference type="ChEBI" id="CHEBI:29105"/>
        <label>1</label>
    </ligand>
</feature>
<dbReference type="PANTHER" id="PTHR32481:SF0">
    <property type="entry name" value="AMINOPEPTIDASE YPDE-RELATED"/>
    <property type="match status" value="1"/>
</dbReference>
<protein>
    <submittedName>
        <fullName evidence="9">Peptidase M42, domain 2</fullName>
    </submittedName>
    <submittedName>
        <fullName evidence="10">Tetrahedral aminopeptidase</fullName>
    </submittedName>
</protein>
<evidence type="ECO:0000256" key="2">
    <source>
        <dbReference type="ARBA" id="ARBA00022438"/>
    </source>
</evidence>
<dbReference type="Gene3D" id="2.40.30.40">
    <property type="entry name" value="Peptidase M42, domain 2"/>
    <property type="match status" value="1"/>
</dbReference>
<name>A0A8S0WGH0_9FIRM</name>
<evidence type="ECO:0000313" key="10">
    <source>
        <dbReference type="EMBL" id="CEJ08274.1"/>
    </source>
</evidence>
<evidence type="ECO:0000256" key="7">
    <source>
        <dbReference type="PIRSR" id="PIRSR001123-1"/>
    </source>
</evidence>
<dbReference type="AlphaFoldDB" id="A0A8S0WGH0"/>
<evidence type="ECO:0000256" key="8">
    <source>
        <dbReference type="PIRSR" id="PIRSR001123-2"/>
    </source>
</evidence>
<gene>
    <name evidence="9" type="ORF">DEACI_2552</name>
    <name evidence="10" type="ORF">DEACI_2750</name>
</gene>